<name>A0A846YF59_9NOCA</name>
<feature type="chain" id="PRO_5032591366" description="DUF8020 domain-containing protein" evidence="2">
    <location>
        <begin position="27"/>
        <end position="246"/>
    </location>
</feature>
<feature type="domain" description="DUF8020" evidence="3">
    <location>
        <begin position="88"/>
        <end position="132"/>
    </location>
</feature>
<evidence type="ECO:0000256" key="2">
    <source>
        <dbReference type="SAM" id="SignalP"/>
    </source>
</evidence>
<dbReference type="Proteomes" id="UP000570678">
    <property type="component" value="Unassembled WGS sequence"/>
</dbReference>
<dbReference type="EMBL" id="JAAXOT010000004">
    <property type="protein sequence ID" value="NKY56360.1"/>
    <property type="molecule type" value="Genomic_DNA"/>
</dbReference>
<evidence type="ECO:0000259" key="3">
    <source>
        <dbReference type="Pfam" id="PF26059"/>
    </source>
</evidence>
<keyword evidence="5" id="KW-1185">Reference proteome</keyword>
<dbReference type="InterPro" id="IPR058333">
    <property type="entry name" value="DUF8020"/>
</dbReference>
<sequence>MKLARPTALAAMVIGSLTLSFGTSHAEPAAPAPKEPVNYVVQLVEKTVVATIAGGTFSIVEKELEPEPAPADPGVSEGEPIAEGTKTQVLEIKDKTGDLVASMPLEFTANGVDVPVKSEVKKDGSVVEIVPEKPENLEPGDTVLHPVAQPIASPSENQMAINEFSSYFGLATAIGGFVGTAIGFVVGCVVIPAIGCIPGAGIGGIIGTIAVGGPTLIGAGVELINTLQAPAGTTKWANEGKPVGEK</sequence>
<protein>
    <recommendedName>
        <fullName evidence="3">DUF8020 domain-containing protein</fullName>
    </recommendedName>
</protein>
<comment type="caution">
    <text evidence="4">The sequence shown here is derived from an EMBL/GenBank/DDBJ whole genome shotgun (WGS) entry which is preliminary data.</text>
</comment>
<feature type="region of interest" description="Disordered" evidence="1">
    <location>
        <begin position="65"/>
        <end position="84"/>
    </location>
</feature>
<gene>
    <name evidence="4" type="ORF">HGA15_09385</name>
</gene>
<keyword evidence="2" id="KW-0732">Signal</keyword>
<feature type="signal peptide" evidence="2">
    <location>
        <begin position="1"/>
        <end position="26"/>
    </location>
</feature>
<evidence type="ECO:0000256" key="1">
    <source>
        <dbReference type="SAM" id="MobiDB-lite"/>
    </source>
</evidence>
<proteinExistence type="predicted"/>
<organism evidence="4 5">
    <name type="scientific">Nocardia flavorosea</name>
    <dbReference type="NCBI Taxonomy" id="53429"/>
    <lineage>
        <taxon>Bacteria</taxon>
        <taxon>Bacillati</taxon>
        <taxon>Actinomycetota</taxon>
        <taxon>Actinomycetes</taxon>
        <taxon>Mycobacteriales</taxon>
        <taxon>Nocardiaceae</taxon>
        <taxon>Nocardia</taxon>
    </lineage>
</organism>
<accession>A0A846YF59</accession>
<dbReference type="AlphaFoldDB" id="A0A846YF59"/>
<dbReference type="Pfam" id="PF26059">
    <property type="entry name" value="DUF8020"/>
    <property type="match status" value="1"/>
</dbReference>
<evidence type="ECO:0000313" key="4">
    <source>
        <dbReference type="EMBL" id="NKY56360.1"/>
    </source>
</evidence>
<reference evidence="4 5" key="1">
    <citation type="submission" date="2020-04" db="EMBL/GenBank/DDBJ databases">
        <title>MicrobeNet Type strains.</title>
        <authorList>
            <person name="Nicholson A.C."/>
        </authorList>
    </citation>
    <scope>NUCLEOTIDE SEQUENCE [LARGE SCALE GENOMIC DNA]</scope>
    <source>
        <strain evidence="4 5">JCM 3332</strain>
    </source>
</reference>
<evidence type="ECO:0000313" key="5">
    <source>
        <dbReference type="Proteomes" id="UP000570678"/>
    </source>
</evidence>